<feature type="domain" description="NACHT" evidence="4">
    <location>
        <begin position="389"/>
        <end position="538"/>
    </location>
</feature>
<reference evidence="5 6" key="1">
    <citation type="journal article" date="2016" name="Mol. Biol. Evol.">
        <title>Comparative Genomics of Early-Diverging Mushroom-Forming Fungi Provides Insights into the Origins of Lignocellulose Decay Capabilities.</title>
        <authorList>
            <person name="Nagy L.G."/>
            <person name="Riley R."/>
            <person name="Tritt A."/>
            <person name="Adam C."/>
            <person name="Daum C."/>
            <person name="Floudas D."/>
            <person name="Sun H."/>
            <person name="Yadav J.S."/>
            <person name="Pangilinan J."/>
            <person name="Larsson K.H."/>
            <person name="Matsuura K."/>
            <person name="Barry K."/>
            <person name="Labutti K."/>
            <person name="Kuo R."/>
            <person name="Ohm R.A."/>
            <person name="Bhattacharya S.S."/>
            <person name="Shirouzu T."/>
            <person name="Yoshinaga Y."/>
            <person name="Martin F.M."/>
            <person name="Grigoriev I.V."/>
            <person name="Hibbett D.S."/>
        </authorList>
    </citation>
    <scope>NUCLEOTIDE SEQUENCE [LARGE SCALE GENOMIC DNA]</scope>
    <source>
        <strain evidence="5 6">CBS 109695</strain>
    </source>
</reference>
<evidence type="ECO:0000259" key="4">
    <source>
        <dbReference type="PROSITE" id="PS50837"/>
    </source>
</evidence>
<dbReference type="Pfam" id="PF00400">
    <property type="entry name" value="WD40"/>
    <property type="match status" value="3"/>
</dbReference>
<evidence type="ECO:0000256" key="1">
    <source>
        <dbReference type="ARBA" id="ARBA00022574"/>
    </source>
</evidence>
<dbReference type="OrthoDB" id="163438at2759"/>
<feature type="non-terminal residue" evidence="5">
    <location>
        <position position="1048"/>
    </location>
</feature>
<dbReference type="PROSITE" id="PS00678">
    <property type="entry name" value="WD_REPEATS_1"/>
    <property type="match status" value="3"/>
</dbReference>
<dbReference type="InterPro" id="IPR019775">
    <property type="entry name" value="WD40_repeat_CS"/>
</dbReference>
<dbReference type="PROSITE" id="PS50837">
    <property type="entry name" value="NACHT"/>
    <property type="match status" value="1"/>
</dbReference>
<dbReference type="PANTHER" id="PTHR10039">
    <property type="entry name" value="AMELOGENIN"/>
    <property type="match status" value="1"/>
</dbReference>
<gene>
    <name evidence="5" type="ORF">FIBSPDRAFT_1012222</name>
</gene>
<feature type="repeat" description="WD" evidence="3">
    <location>
        <begin position="929"/>
        <end position="970"/>
    </location>
</feature>
<dbReference type="PROSITE" id="PS50082">
    <property type="entry name" value="WD_REPEATS_2"/>
    <property type="match status" value="3"/>
</dbReference>
<dbReference type="SUPFAM" id="SSF52540">
    <property type="entry name" value="P-loop containing nucleoside triphosphate hydrolases"/>
    <property type="match status" value="1"/>
</dbReference>
<dbReference type="Pfam" id="PF24883">
    <property type="entry name" value="NPHP3_N"/>
    <property type="match status" value="1"/>
</dbReference>
<dbReference type="InterPro" id="IPR001680">
    <property type="entry name" value="WD40_rpt"/>
</dbReference>
<dbReference type="Proteomes" id="UP000076532">
    <property type="component" value="Unassembled WGS sequence"/>
</dbReference>
<evidence type="ECO:0000313" key="5">
    <source>
        <dbReference type="EMBL" id="KZP24326.1"/>
    </source>
</evidence>
<dbReference type="PANTHER" id="PTHR10039:SF17">
    <property type="entry name" value="FUNGAL STAND N-TERMINAL GOODBYE DOMAIN-CONTAINING PROTEIN-RELATED"/>
    <property type="match status" value="1"/>
</dbReference>
<dbReference type="InterPro" id="IPR020472">
    <property type="entry name" value="WD40_PAC1"/>
</dbReference>
<dbReference type="SMART" id="SM00320">
    <property type="entry name" value="WD40"/>
    <property type="match status" value="3"/>
</dbReference>
<evidence type="ECO:0000313" key="6">
    <source>
        <dbReference type="Proteomes" id="UP000076532"/>
    </source>
</evidence>
<feature type="repeat" description="WD" evidence="3">
    <location>
        <begin position="972"/>
        <end position="1013"/>
    </location>
</feature>
<sequence length="1048" mass="116697">MSEARSYLITFQGIEDLSWTSTLYSKFRKRFKPKLYIEVYVDQTKITPTRIAQNNVWGESLTIPEGQESSKLLIRLRHKSFLPTDPCFGIFEGTIGHLLSLCEGPEVTQLKLTHGLKKSMYDAQGVISAGIEVSEDGLARRNVLHGVHEDLAHRNIDHDAALVVPDALTNMAETLSNNEDLLDSLTTVMSKIESIVAVTLGAVDALAKVHPYADAAWKILSSVHKAYKHQKDTDADVVALFKQMEALYSFVDDLDNLPGKITRLEHTIMGILRQTTECGMFFREYTDRGFVGRFLGQAVSNRSQMISKLSSTLTEFRNDLNSDVQLHTAFVSSHTRDGVDSLVKSDILKALDPAKMNAASRPMCLPGTMQDRQKEIIEWLMNPSDQKQNVLWLHGAAGLGKSTLAATIAEYFRGFQRRGAFLLFDRNTPIESDPTRVISTLAYQLADHNEGVRSAVSTAIKDMQLATPLPHLSVQFTSLLCEPLAAACTGVTGPIVIVIDALDECGDHNSRGNLLKLLSSPEFAKLPSQFRFLITSRPERDIKGAFEARGCHHVKAVDCSKASETDMMVYIRHQISGIYEERRDIDELPDNWPGEKEIQRLVQYADGFFIWAALAMKLLSTEDAPVKWLADFLQHDRQVITLHDLYKTALLSVKEWKAGESTDIYRRILGIIIVSQVPLTDVVIMDLLGLDQDSGRACRTALRRLGCVIQWSEGQSARTLHKSFPDYLTDQSACSSEPWFINVKEHQHALTLACLRVMNDGLHFNMGHLTTSHVANTDVPDLAAHLEAAIPRSVLYSCRFWEYHLRQTVPGDPSILPLIRQFFELEFLYWLEVLSLLGEMSRASPMLVSVIKHVADPTSQVYAFAQDGLKFVGAFAPAIACSAPHIYLSCIPFAPRASLIKQQYMRALPNVLTIEIGMDENWPALQQVFNGHTDWVKSVVFSPDGQRIASGSDDQTIRIWDVTMGALIAGPFEGHTGWVNSVAFSPDGQRIASGSRDNTIRIWDATTGTLIAGPFEGHADWVKSVAFSPDGQRVASSSDDKTIRIWDA</sequence>
<dbReference type="InterPro" id="IPR036322">
    <property type="entry name" value="WD40_repeat_dom_sf"/>
</dbReference>
<organism evidence="5 6">
    <name type="scientific">Athelia psychrophila</name>
    <dbReference type="NCBI Taxonomy" id="1759441"/>
    <lineage>
        <taxon>Eukaryota</taxon>
        <taxon>Fungi</taxon>
        <taxon>Dikarya</taxon>
        <taxon>Basidiomycota</taxon>
        <taxon>Agaricomycotina</taxon>
        <taxon>Agaricomycetes</taxon>
        <taxon>Agaricomycetidae</taxon>
        <taxon>Atheliales</taxon>
        <taxon>Atheliaceae</taxon>
        <taxon>Athelia</taxon>
    </lineage>
</organism>
<dbReference type="Gene3D" id="2.130.10.10">
    <property type="entry name" value="YVTN repeat-like/Quinoprotein amine dehydrogenase"/>
    <property type="match status" value="1"/>
</dbReference>
<accession>A0A166MUE9</accession>
<dbReference type="EMBL" id="KV417527">
    <property type="protein sequence ID" value="KZP24326.1"/>
    <property type="molecule type" value="Genomic_DNA"/>
</dbReference>
<proteinExistence type="predicted"/>
<feature type="repeat" description="WD" evidence="3">
    <location>
        <begin position="1015"/>
        <end position="1048"/>
    </location>
</feature>
<dbReference type="InterPro" id="IPR056884">
    <property type="entry name" value="NPHP3-like_N"/>
</dbReference>
<name>A0A166MUE9_9AGAM</name>
<keyword evidence="1 3" id="KW-0853">WD repeat</keyword>
<dbReference type="InterPro" id="IPR027417">
    <property type="entry name" value="P-loop_NTPase"/>
</dbReference>
<evidence type="ECO:0000256" key="3">
    <source>
        <dbReference type="PROSITE-ProRule" id="PRU00221"/>
    </source>
</evidence>
<dbReference type="CDD" id="cd00200">
    <property type="entry name" value="WD40"/>
    <property type="match status" value="1"/>
</dbReference>
<protein>
    <recommendedName>
        <fullName evidence="4">NACHT domain-containing protein</fullName>
    </recommendedName>
</protein>
<dbReference type="InterPro" id="IPR007111">
    <property type="entry name" value="NACHT_NTPase"/>
</dbReference>
<keyword evidence="6" id="KW-1185">Reference proteome</keyword>
<dbReference type="InterPro" id="IPR015943">
    <property type="entry name" value="WD40/YVTN_repeat-like_dom_sf"/>
</dbReference>
<dbReference type="Gene3D" id="3.40.50.300">
    <property type="entry name" value="P-loop containing nucleotide triphosphate hydrolases"/>
    <property type="match status" value="1"/>
</dbReference>
<dbReference type="PRINTS" id="PR00320">
    <property type="entry name" value="GPROTEINBRPT"/>
</dbReference>
<dbReference type="AlphaFoldDB" id="A0A166MUE9"/>
<dbReference type="PROSITE" id="PS50294">
    <property type="entry name" value="WD_REPEATS_REGION"/>
    <property type="match status" value="3"/>
</dbReference>
<dbReference type="STRING" id="436010.A0A166MUE9"/>
<evidence type="ECO:0000256" key="2">
    <source>
        <dbReference type="ARBA" id="ARBA00022737"/>
    </source>
</evidence>
<keyword evidence="2" id="KW-0677">Repeat</keyword>
<dbReference type="SUPFAM" id="SSF50978">
    <property type="entry name" value="WD40 repeat-like"/>
    <property type="match status" value="1"/>
</dbReference>